<dbReference type="InterPro" id="IPR050902">
    <property type="entry name" value="ABC_Transporter_SBP"/>
</dbReference>
<keyword evidence="1 2" id="KW-0732">Signal</keyword>
<dbReference type="CDD" id="cd01144">
    <property type="entry name" value="BtuF"/>
    <property type="match status" value="1"/>
</dbReference>
<name>A0A1M5LF14_9GAMM</name>
<dbReference type="OrthoDB" id="6495095at2"/>
<proteinExistence type="predicted"/>
<protein>
    <submittedName>
        <fullName evidence="4">Iron complex transport system substrate-binding protein</fullName>
    </submittedName>
</protein>
<feature type="domain" description="Fe/B12 periplasmic-binding" evidence="3">
    <location>
        <begin position="28"/>
        <end position="276"/>
    </location>
</feature>
<evidence type="ECO:0000259" key="3">
    <source>
        <dbReference type="PROSITE" id="PS50983"/>
    </source>
</evidence>
<dbReference type="EMBL" id="FQWZ01000002">
    <property type="protein sequence ID" value="SHG62973.1"/>
    <property type="molecule type" value="Genomic_DNA"/>
</dbReference>
<feature type="signal peptide" evidence="2">
    <location>
        <begin position="1"/>
        <end position="26"/>
    </location>
</feature>
<dbReference type="NCBIfam" id="NF038402">
    <property type="entry name" value="TroA_like"/>
    <property type="match status" value="1"/>
</dbReference>
<dbReference type="PANTHER" id="PTHR30535:SF34">
    <property type="entry name" value="MOLYBDATE-BINDING PROTEIN MOLA"/>
    <property type="match status" value="1"/>
</dbReference>
<evidence type="ECO:0000313" key="4">
    <source>
        <dbReference type="EMBL" id="SHG62973.1"/>
    </source>
</evidence>
<dbReference type="Proteomes" id="UP000199758">
    <property type="component" value="Unassembled WGS sequence"/>
</dbReference>
<dbReference type="PANTHER" id="PTHR30535">
    <property type="entry name" value="VITAMIN B12-BINDING PROTEIN"/>
    <property type="match status" value="1"/>
</dbReference>
<dbReference type="PROSITE" id="PS50983">
    <property type="entry name" value="FE_B12_PBP"/>
    <property type="match status" value="1"/>
</dbReference>
<organism evidence="4 5">
    <name type="scientific">Hydrocarboniphaga daqingensis</name>
    <dbReference type="NCBI Taxonomy" id="490188"/>
    <lineage>
        <taxon>Bacteria</taxon>
        <taxon>Pseudomonadati</taxon>
        <taxon>Pseudomonadota</taxon>
        <taxon>Gammaproteobacteria</taxon>
        <taxon>Nevskiales</taxon>
        <taxon>Nevskiaceae</taxon>
        <taxon>Hydrocarboniphaga</taxon>
    </lineage>
</organism>
<feature type="chain" id="PRO_5012206301" evidence="2">
    <location>
        <begin position="27"/>
        <end position="281"/>
    </location>
</feature>
<dbReference type="RefSeq" id="WP_084083142.1">
    <property type="nucleotide sequence ID" value="NZ_FQWZ01000002.1"/>
</dbReference>
<evidence type="ECO:0000256" key="2">
    <source>
        <dbReference type="SAM" id="SignalP"/>
    </source>
</evidence>
<accession>A0A1M5LF14</accession>
<dbReference type="Pfam" id="PF01497">
    <property type="entry name" value="Peripla_BP_2"/>
    <property type="match status" value="1"/>
</dbReference>
<evidence type="ECO:0000313" key="5">
    <source>
        <dbReference type="Proteomes" id="UP000199758"/>
    </source>
</evidence>
<dbReference type="InterPro" id="IPR002491">
    <property type="entry name" value="ABC_transptr_periplasmic_BD"/>
</dbReference>
<dbReference type="STRING" id="490188.SAMN04488068_0834"/>
<dbReference type="AlphaFoldDB" id="A0A1M5LF14"/>
<dbReference type="Gene3D" id="3.40.50.1980">
    <property type="entry name" value="Nitrogenase molybdenum iron protein domain"/>
    <property type="match status" value="2"/>
</dbReference>
<dbReference type="InterPro" id="IPR054828">
    <property type="entry name" value="Vit_B12_bind_prot"/>
</dbReference>
<reference evidence="4 5" key="1">
    <citation type="submission" date="2016-11" db="EMBL/GenBank/DDBJ databases">
        <authorList>
            <person name="Jaros S."/>
            <person name="Januszkiewicz K."/>
            <person name="Wedrychowicz H."/>
        </authorList>
    </citation>
    <scope>NUCLEOTIDE SEQUENCE [LARGE SCALE GENOMIC DNA]</scope>
    <source>
        <strain evidence="4 5">CGMCC 1.7049</strain>
    </source>
</reference>
<sequence length="281" mass="30607">MPRCASRALLTVALLLAVVAPPPAQAARVIALAPHLAELACAAGGCDQLVGRVEHSDYPESVRALPSVGDAFAINAERLLALRPSLVLSWTGGTAPATVAQLRRLGMRVVEIDIRKLADIEAALRQLGRELGHEATAEAEAQRFHDRLAQLAVQYRDRKRLRVFFQIEAEPMFTVNRDSPISEAITLCGGDNVFADLPQLSGALGREAVLARDPDVVVWGRQDHSEGIEAFWRRWPSMRATRGGHLYAIDADTLSRATPRMANGIAELCAAMDRARQQPPF</sequence>
<evidence type="ECO:0000256" key="1">
    <source>
        <dbReference type="ARBA" id="ARBA00022729"/>
    </source>
</evidence>
<dbReference type="SUPFAM" id="SSF53807">
    <property type="entry name" value="Helical backbone' metal receptor"/>
    <property type="match status" value="1"/>
</dbReference>
<keyword evidence="5" id="KW-1185">Reference proteome</keyword>
<gene>
    <name evidence="4" type="ORF">SAMN04488068_0834</name>
</gene>